<dbReference type="Pfam" id="PF12850">
    <property type="entry name" value="Metallophos_2"/>
    <property type="match status" value="1"/>
</dbReference>
<dbReference type="PANTHER" id="PTHR42850">
    <property type="entry name" value="METALLOPHOSPHOESTERASE"/>
    <property type="match status" value="1"/>
</dbReference>
<dbReference type="Gene3D" id="3.60.21.10">
    <property type="match status" value="1"/>
</dbReference>
<dbReference type="InterPro" id="IPR029052">
    <property type="entry name" value="Metallo-depent_PP-like"/>
</dbReference>
<proteinExistence type="inferred from homology"/>
<evidence type="ECO:0000256" key="1">
    <source>
        <dbReference type="ARBA" id="ARBA00008950"/>
    </source>
</evidence>
<keyword evidence="4" id="KW-1185">Reference proteome</keyword>
<comment type="similarity">
    <text evidence="1">Belongs to the metallophosphoesterase superfamily. YfcE family.</text>
</comment>
<dbReference type="InterPro" id="IPR024654">
    <property type="entry name" value="Calcineurin-like_PHP_lpxH"/>
</dbReference>
<name>A0ABT0U7H3_9BACT</name>
<dbReference type="InterPro" id="IPR050126">
    <property type="entry name" value="Ap4A_hydrolase"/>
</dbReference>
<dbReference type="SUPFAM" id="SSF56300">
    <property type="entry name" value="Metallo-dependent phosphatases"/>
    <property type="match status" value="1"/>
</dbReference>
<gene>
    <name evidence="3" type="ORF">NB063_19980</name>
</gene>
<protein>
    <submittedName>
        <fullName evidence="3">Metallophosphatase family protein</fullName>
    </submittedName>
</protein>
<accession>A0ABT0U7H3</accession>
<evidence type="ECO:0000259" key="2">
    <source>
        <dbReference type="Pfam" id="PF12850"/>
    </source>
</evidence>
<organism evidence="3 4">
    <name type="scientific">Aporhodopirellula aestuarii</name>
    <dbReference type="NCBI Taxonomy" id="2950107"/>
    <lineage>
        <taxon>Bacteria</taxon>
        <taxon>Pseudomonadati</taxon>
        <taxon>Planctomycetota</taxon>
        <taxon>Planctomycetia</taxon>
        <taxon>Pirellulales</taxon>
        <taxon>Pirellulaceae</taxon>
        <taxon>Aporhodopirellula</taxon>
    </lineage>
</organism>
<sequence>MKRALISDIHGNLEALQAVMADIDAIGVDEIYCLGDIIGYGPNPCECLDLVMRRCKQTILGNHDQAALFDPDGFNPMALRAIYWTRDQLDAGNGSQSQVNARWDFLGELPRFLNEEPYRFVHGSPRDPTNEYVFPEYVYDTRKMEILFGKIDQYCFMGHTHLPGVFTTTCEFISPEECDNTYSLGSAKLLINVGSVGQPRDENNRSCYVILDTDANTITYRRVEYDIEATATKIYNEPDLDNALGDRLKRGH</sequence>
<dbReference type="EMBL" id="JAMQBK010000057">
    <property type="protein sequence ID" value="MCM2372898.1"/>
    <property type="molecule type" value="Genomic_DNA"/>
</dbReference>
<dbReference type="InterPro" id="IPR011152">
    <property type="entry name" value="Pesterase_MJ0912"/>
</dbReference>
<evidence type="ECO:0000313" key="4">
    <source>
        <dbReference type="Proteomes" id="UP001202961"/>
    </source>
</evidence>
<dbReference type="Proteomes" id="UP001202961">
    <property type="component" value="Unassembled WGS sequence"/>
</dbReference>
<comment type="caution">
    <text evidence="3">The sequence shown here is derived from an EMBL/GenBank/DDBJ whole genome shotgun (WGS) entry which is preliminary data.</text>
</comment>
<dbReference type="PIRSF" id="PIRSF000883">
    <property type="entry name" value="Pesterase_MJ0912"/>
    <property type="match status" value="1"/>
</dbReference>
<feature type="domain" description="Calcineurin-like phosphoesterase" evidence="2">
    <location>
        <begin position="1"/>
        <end position="215"/>
    </location>
</feature>
<dbReference type="CDD" id="cd00838">
    <property type="entry name" value="MPP_superfamily"/>
    <property type="match status" value="1"/>
</dbReference>
<reference evidence="3 4" key="1">
    <citation type="journal article" date="2022" name="Syst. Appl. Microbiol.">
        <title>Rhodopirellula aestuarii sp. nov., a novel member of the genus Rhodopirellula isolated from brackish sediments collected in the Tagus River estuary, Portugal.</title>
        <authorList>
            <person name="Vitorino I.R."/>
            <person name="Klimek D."/>
            <person name="Calusinska M."/>
            <person name="Lobo-da-Cunha A."/>
            <person name="Vasconcelos V."/>
            <person name="Lage O.M."/>
        </authorList>
    </citation>
    <scope>NUCLEOTIDE SEQUENCE [LARGE SCALE GENOMIC DNA]</scope>
    <source>
        <strain evidence="3 4">ICT_H3.1</strain>
    </source>
</reference>
<dbReference type="PANTHER" id="PTHR42850:SF2">
    <property type="entry name" value="BLL5683 PROTEIN"/>
    <property type="match status" value="1"/>
</dbReference>
<evidence type="ECO:0000313" key="3">
    <source>
        <dbReference type="EMBL" id="MCM2372898.1"/>
    </source>
</evidence>
<dbReference type="RefSeq" id="WP_250930532.1">
    <property type="nucleotide sequence ID" value="NZ_JAMQBK010000057.1"/>
</dbReference>